<protein>
    <submittedName>
        <fullName evidence="1">Uncharacterized protein</fullName>
    </submittedName>
</protein>
<dbReference type="Proteomes" id="UP000618795">
    <property type="component" value="Unassembled WGS sequence"/>
</dbReference>
<keyword evidence="2" id="KW-1185">Reference proteome</keyword>
<reference evidence="1" key="1">
    <citation type="journal article" date="2014" name="Int. J. Syst. Evol. Microbiol.">
        <title>Complete genome sequence of Corynebacterium casei LMG S-19264T (=DSM 44701T), isolated from a smear-ripened cheese.</title>
        <authorList>
            <consortium name="US DOE Joint Genome Institute (JGI-PGF)"/>
            <person name="Walter F."/>
            <person name="Albersmeier A."/>
            <person name="Kalinowski J."/>
            <person name="Ruckert C."/>
        </authorList>
    </citation>
    <scope>NUCLEOTIDE SEQUENCE</scope>
    <source>
        <strain evidence="1">JCM 4369</strain>
    </source>
</reference>
<gene>
    <name evidence="1" type="ORF">GCM10010260_80840</name>
</gene>
<dbReference type="RefSeq" id="WP_229854794.1">
    <property type="nucleotide sequence ID" value="NZ_BMTD01000033.1"/>
</dbReference>
<dbReference type="EMBL" id="BMTD01000033">
    <property type="protein sequence ID" value="GGV28242.1"/>
    <property type="molecule type" value="Genomic_DNA"/>
</dbReference>
<dbReference type="AlphaFoldDB" id="A0A918IMI9"/>
<evidence type="ECO:0000313" key="2">
    <source>
        <dbReference type="Proteomes" id="UP000618795"/>
    </source>
</evidence>
<evidence type="ECO:0000313" key="1">
    <source>
        <dbReference type="EMBL" id="GGV28242.1"/>
    </source>
</evidence>
<name>A0A918IMI9_9ACTN</name>
<accession>A0A918IMI9</accession>
<comment type="caution">
    <text evidence="1">The sequence shown here is derived from an EMBL/GenBank/DDBJ whole genome shotgun (WGS) entry which is preliminary data.</text>
</comment>
<sequence>MTATQAWDEQERARRLEVRLESLLANHQPEEVLACMAGLLHSRRHHPARTAP</sequence>
<reference evidence="1" key="2">
    <citation type="submission" date="2020-09" db="EMBL/GenBank/DDBJ databases">
        <authorList>
            <person name="Sun Q."/>
            <person name="Ohkuma M."/>
        </authorList>
    </citation>
    <scope>NUCLEOTIDE SEQUENCE</scope>
    <source>
        <strain evidence="1">JCM 4369</strain>
    </source>
</reference>
<proteinExistence type="predicted"/>
<organism evidence="1 2">
    <name type="scientific">Streptomyces filipinensis</name>
    <dbReference type="NCBI Taxonomy" id="66887"/>
    <lineage>
        <taxon>Bacteria</taxon>
        <taxon>Bacillati</taxon>
        <taxon>Actinomycetota</taxon>
        <taxon>Actinomycetes</taxon>
        <taxon>Kitasatosporales</taxon>
        <taxon>Streptomycetaceae</taxon>
        <taxon>Streptomyces</taxon>
    </lineage>
</organism>